<evidence type="ECO:0000256" key="1">
    <source>
        <dbReference type="SAM" id="MobiDB-lite"/>
    </source>
</evidence>
<dbReference type="RefSeq" id="WP_151842008.1">
    <property type="nucleotide sequence ID" value="NZ_CP061033.1"/>
</dbReference>
<dbReference type="Proteomes" id="UP000436181">
    <property type="component" value="Unassembled WGS sequence"/>
</dbReference>
<protein>
    <submittedName>
        <fullName evidence="2">CopG family transcriptional regulator</fullName>
    </submittedName>
</protein>
<feature type="region of interest" description="Disordered" evidence="1">
    <location>
        <begin position="48"/>
        <end position="67"/>
    </location>
</feature>
<evidence type="ECO:0000313" key="3">
    <source>
        <dbReference type="Proteomes" id="UP000436181"/>
    </source>
</evidence>
<gene>
    <name evidence="2" type="ORF">F8377_02255</name>
</gene>
<dbReference type="InterPro" id="IPR010985">
    <property type="entry name" value="Ribbon_hlx_hlx"/>
</dbReference>
<proteinExistence type="predicted"/>
<dbReference type="EMBL" id="WBZJ01000001">
    <property type="protein sequence ID" value="KAB3523007.1"/>
    <property type="molecule type" value="Genomic_DNA"/>
</dbReference>
<dbReference type="SUPFAM" id="SSF47598">
    <property type="entry name" value="Ribbon-helix-helix"/>
    <property type="match status" value="1"/>
</dbReference>
<reference evidence="2 3" key="1">
    <citation type="submission" date="2019-10" db="EMBL/GenBank/DDBJ databases">
        <title>Corynebacterium sp novel species isolated from the respiratory tract of Marmot.</title>
        <authorList>
            <person name="Zhang G."/>
        </authorList>
    </citation>
    <scope>NUCLEOTIDE SEQUENCE [LARGE SCALE GENOMIC DNA]</scope>
    <source>
        <strain evidence="2 3">336</strain>
    </source>
</reference>
<organism evidence="2 3">
    <name type="scientific">Corynebacterium zhongnanshanii</name>
    <dbReference type="NCBI Taxonomy" id="2768834"/>
    <lineage>
        <taxon>Bacteria</taxon>
        <taxon>Bacillati</taxon>
        <taxon>Actinomycetota</taxon>
        <taxon>Actinomycetes</taxon>
        <taxon>Mycobacteriales</taxon>
        <taxon>Corynebacteriaceae</taxon>
        <taxon>Corynebacterium</taxon>
    </lineage>
</organism>
<accession>A0ABQ6VEZ9</accession>
<keyword evidence="3" id="KW-1185">Reference proteome</keyword>
<evidence type="ECO:0000313" key="2">
    <source>
        <dbReference type="EMBL" id="KAB3523007.1"/>
    </source>
</evidence>
<comment type="caution">
    <text evidence="2">The sequence shown here is derived from an EMBL/GenBank/DDBJ whole genome shotgun (WGS) entry which is preliminary data.</text>
</comment>
<name>A0ABQ6VEZ9_9CORY</name>
<sequence>MTDRTDFDDLSAWAESDAAVAAVEDAVQTRGLEYRTEESDTIEQEFARAGRPSLNANPMGNGASPRRQVRLPHDLNDALDRYAAETGTSASHIMRLALERFLSNPAA</sequence>